<keyword evidence="2" id="KW-1185">Reference proteome</keyword>
<dbReference type="EMBL" id="JBHSKS010000003">
    <property type="protein sequence ID" value="MFC5191144.1"/>
    <property type="molecule type" value="Genomic_DNA"/>
</dbReference>
<protein>
    <submittedName>
        <fullName evidence="1">Glycosyltransferase</fullName>
    </submittedName>
</protein>
<comment type="caution">
    <text evidence="1">The sequence shown here is derived from an EMBL/GenBank/DDBJ whole genome shotgun (WGS) entry which is preliminary data.</text>
</comment>
<organism evidence="1 2">
    <name type="scientific">Algoriphagus aquatilis</name>
    <dbReference type="NCBI Taxonomy" id="490186"/>
    <lineage>
        <taxon>Bacteria</taxon>
        <taxon>Pseudomonadati</taxon>
        <taxon>Bacteroidota</taxon>
        <taxon>Cytophagia</taxon>
        <taxon>Cytophagales</taxon>
        <taxon>Cyclobacteriaceae</taxon>
        <taxon>Algoriphagus</taxon>
    </lineage>
</organism>
<dbReference type="RefSeq" id="WP_377912919.1">
    <property type="nucleotide sequence ID" value="NZ_JBHSKS010000003.1"/>
</dbReference>
<gene>
    <name evidence="1" type="ORF">ACFPIK_05150</name>
</gene>
<proteinExistence type="predicted"/>
<sequence>MKIIAIPIDKNWFQGGNHYFLSLVYALERFQHPQLKYFICTPSDLNKFTYDGILSIRCHLFTNTNLLNSRSVPLFLYHDDFHYFKFRTFFNSKDFESIVDKVDILFSTYALNMLSQNIFKKFSSKTHWTPLSVSNELFTMYNFDEYENRFSKILFSGMVSYMYPLREKIMRSYSLNNLEKVEILDHGGYSPNKSGLFSSNYYNHLSQFKGAIVTSAIKPTNFAVMKYFEIPACGCLPFLEDTLELKYLGFQDGLNCVIINKNNFDKKFKILDSPIAKIIAKEARSLIKNNHTHDSRIEYMSNIILSYFK</sequence>
<name>A0ABW0BVT6_9BACT</name>
<dbReference type="Proteomes" id="UP001596163">
    <property type="component" value="Unassembled WGS sequence"/>
</dbReference>
<reference evidence="2" key="1">
    <citation type="journal article" date="2019" name="Int. J. Syst. Evol. Microbiol.">
        <title>The Global Catalogue of Microorganisms (GCM) 10K type strain sequencing project: providing services to taxonomists for standard genome sequencing and annotation.</title>
        <authorList>
            <consortium name="The Broad Institute Genomics Platform"/>
            <consortium name="The Broad Institute Genome Sequencing Center for Infectious Disease"/>
            <person name="Wu L."/>
            <person name="Ma J."/>
        </authorList>
    </citation>
    <scope>NUCLEOTIDE SEQUENCE [LARGE SCALE GENOMIC DNA]</scope>
    <source>
        <strain evidence="2">CGMCC 1.7030</strain>
    </source>
</reference>
<evidence type="ECO:0000313" key="1">
    <source>
        <dbReference type="EMBL" id="MFC5191144.1"/>
    </source>
</evidence>
<evidence type="ECO:0000313" key="2">
    <source>
        <dbReference type="Proteomes" id="UP001596163"/>
    </source>
</evidence>
<accession>A0ABW0BVT6</accession>